<sequence length="270" mass="30756">MTKKIIAVDLDGTLLNSESKLSDFTKETIKKISAKGHKVIITTGRPYRMALDFYKELELNTPMINFNGSLTHIPDKKWEFEQSLTVDKSFLLDMVQRKEEIEADFIAGEYRKKFYITNPDEEIADPKLFGIENFKPENQFQPQLVTKNPNAILLQTHATDKYALAAEMNAFYQHKLAINTWGGPLNILECNPKGVNKAFALQYLLNILNVDRQNLIAFGDEQNDTEMLEFAGTGYAMKNANETLLPFADQQLKLTNDQDGVAHELNNLFL</sequence>
<organism evidence="1 2">
    <name type="scientific">Streptococcus sinensis</name>
    <dbReference type="NCBI Taxonomy" id="176090"/>
    <lineage>
        <taxon>Bacteria</taxon>
        <taxon>Bacillati</taxon>
        <taxon>Bacillota</taxon>
        <taxon>Bacilli</taxon>
        <taxon>Lactobacillales</taxon>
        <taxon>Streptococcaceae</taxon>
        <taxon>Streptococcus</taxon>
    </lineage>
</organism>
<evidence type="ECO:0000313" key="1">
    <source>
        <dbReference type="EMBL" id="KGM36813.1"/>
    </source>
</evidence>
<name>A0A0A0DG60_9STRE</name>
<dbReference type="RefSeq" id="WP_037617305.1">
    <property type="nucleotide sequence ID" value="NZ_JABTYC020000008.1"/>
</dbReference>
<dbReference type="eggNOG" id="COG0561">
    <property type="taxonomic scope" value="Bacteria"/>
</dbReference>
<dbReference type="CDD" id="cd07516">
    <property type="entry name" value="HAD_Pase"/>
    <property type="match status" value="1"/>
</dbReference>
<dbReference type="NCBIfam" id="TIGR01484">
    <property type="entry name" value="HAD-SF-IIB"/>
    <property type="match status" value="1"/>
</dbReference>
<evidence type="ECO:0000313" key="2">
    <source>
        <dbReference type="Proteomes" id="UP000030019"/>
    </source>
</evidence>
<dbReference type="PATRIC" id="fig|176090.4.peg.1394"/>
<comment type="caution">
    <text evidence="1">The sequence shown here is derived from an EMBL/GenBank/DDBJ whole genome shotgun (WGS) entry which is preliminary data.</text>
</comment>
<dbReference type="GO" id="GO:0000287">
    <property type="term" value="F:magnesium ion binding"/>
    <property type="evidence" value="ECO:0007669"/>
    <property type="project" value="TreeGrafter"/>
</dbReference>
<dbReference type="SFLD" id="SFLDS00003">
    <property type="entry name" value="Haloacid_Dehalogenase"/>
    <property type="match status" value="1"/>
</dbReference>
<gene>
    <name evidence="1" type="ORF">SSIN_1432</name>
</gene>
<dbReference type="EMBL" id="JPEN01000075">
    <property type="protein sequence ID" value="KGM36813.1"/>
    <property type="molecule type" value="Genomic_DNA"/>
</dbReference>
<protein>
    <submittedName>
        <fullName evidence="1">Cof protein, HD superfamily hydrolase</fullName>
    </submittedName>
</protein>
<dbReference type="InterPro" id="IPR023214">
    <property type="entry name" value="HAD_sf"/>
</dbReference>
<proteinExistence type="predicted"/>
<dbReference type="AlphaFoldDB" id="A0A0A0DG60"/>
<keyword evidence="2" id="KW-1185">Reference proteome</keyword>
<dbReference type="NCBIfam" id="TIGR00099">
    <property type="entry name" value="Cof-subfamily"/>
    <property type="match status" value="1"/>
</dbReference>
<dbReference type="Gene3D" id="3.40.50.1000">
    <property type="entry name" value="HAD superfamily/HAD-like"/>
    <property type="match status" value="1"/>
</dbReference>
<dbReference type="InterPro" id="IPR036412">
    <property type="entry name" value="HAD-like_sf"/>
</dbReference>
<dbReference type="SFLD" id="SFLDG01140">
    <property type="entry name" value="C2.B:_Phosphomannomutase_and_P"/>
    <property type="match status" value="1"/>
</dbReference>
<dbReference type="PROSITE" id="PS01228">
    <property type="entry name" value="COF_1"/>
    <property type="match status" value="1"/>
</dbReference>
<dbReference type="STRING" id="176090.SSIN_1432"/>
<dbReference type="SUPFAM" id="SSF56784">
    <property type="entry name" value="HAD-like"/>
    <property type="match status" value="1"/>
</dbReference>
<dbReference type="Pfam" id="PF08282">
    <property type="entry name" value="Hydrolase_3"/>
    <property type="match status" value="1"/>
</dbReference>
<dbReference type="Gene3D" id="3.30.1240.10">
    <property type="match status" value="1"/>
</dbReference>
<dbReference type="PANTHER" id="PTHR10000:SF23">
    <property type="entry name" value="5-AMINO-6-(5-PHOSPHO-D-RIBITYLAMINO)URACIL PHOSPHATASE YITU"/>
    <property type="match status" value="1"/>
</dbReference>
<keyword evidence="1" id="KW-0378">Hydrolase</keyword>
<dbReference type="InterPro" id="IPR006379">
    <property type="entry name" value="HAD-SF_hydro_IIB"/>
</dbReference>
<dbReference type="PANTHER" id="PTHR10000">
    <property type="entry name" value="PHOSPHOSERINE PHOSPHATASE"/>
    <property type="match status" value="1"/>
</dbReference>
<dbReference type="GO" id="GO:0016791">
    <property type="term" value="F:phosphatase activity"/>
    <property type="evidence" value="ECO:0007669"/>
    <property type="project" value="UniProtKB-ARBA"/>
</dbReference>
<dbReference type="Proteomes" id="UP000030019">
    <property type="component" value="Unassembled WGS sequence"/>
</dbReference>
<reference evidence="1 2" key="1">
    <citation type="submission" date="2014-06" db="EMBL/GenBank/DDBJ databases">
        <authorList>
            <person name="Teng J.L."/>
            <person name="Huang Y."/>
            <person name="Tse H."/>
            <person name="Lau S.K."/>
            <person name="Woo P.C."/>
        </authorList>
    </citation>
    <scope>NUCLEOTIDE SEQUENCE [LARGE SCALE GENOMIC DNA]</scope>
    <source>
        <strain evidence="1 2">HKU4</strain>
    </source>
</reference>
<dbReference type="InterPro" id="IPR000150">
    <property type="entry name" value="Cof"/>
</dbReference>
<accession>A0A0A0DG60</accession>
<dbReference type="GO" id="GO:0005829">
    <property type="term" value="C:cytosol"/>
    <property type="evidence" value="ECO:0007669"/>
    <property type="project" value="TreeGrafter"/>
</dbReference>